<evidence type="ECO:0000256" key="9">
    <source>
        <dbReference type="ARBA" id="ARBA00049473"/>
    </source>
</evidence>
<dbReference type="Pfam" id="PF22613">
    <property type="entry name" value="Transketolase_C_1"/>
    <property type="match status" value="1"/>
</dbReference>
<dbReference type="Pfam" id="PF00456">
    <property type="entry name" value="Transketolase_N"/>
    <property type="match status" value="1"/>
</dbReference>
<comment type="cofactor">
    <cofactor evidence="14">
        <name>Mg(2+)</name>
        <dbReference type="ChEBI" id="CHEBI:18420"/>
    </cofactor>
    <text evidence="14">Binds 1 Mg(2+) ion per subunit. Can also utilize other divalent metal cations, such as Ca(2+), Mn(2+) and Co(2+).</text>
</comment>
<evidence type="ECO:0000256" key="3">
    <source>
        <dbReference type="ARBA" id="ARBA00013152"/>
    </source>
</evidence>
<feature type="binding site" evidence="13">
    <location>
        <begin position="139"/>
        <end position="141"/>
    </location>
    <ligand>
        <name>thiamine diphosphate</name>
        <dbReference type="ChEBI" id="CHEBI:58937"/>
    </ligand>
</feature>
<dbReference type="FunFam" id="3.40.50.970:FF:000003">
    <property type="entry name" value="Transketolase"/>
    <property type="match status" value="1"/>
</dbReference>
<feature type="binding site" evidence="13">
    <location>
        <position position="281"/>
    </location>
    <ligand>
        <name>thiamine diphosphate</name>
        <dbReference type="ChEBI" id="CHEBI:58937"/>
    </ligand>
</feature>
<dbReference type="GO" id="GO:0046872">
    <property type="term" value="F:metal ion binding"/>
    <property type="evidence" value="ECO:0007669"/>
    <property type="project" value="UniProtKB-KW"/>
</dbReference>
<dbReference type="InterPro" id="IPR005474">
    <property type="entry name" value="Transketolase_N"/>
</dbReference>
<sequence>MATQADASPAAAALARQAEILARPATPERRLANALRALAIDAVERARSGHPGLPMGMADVATALWTRFLKFDAADPRWPDRDRFVLSAGHGSMLLYGLLHLTGHAGMGIEVLERFRQLDSAAAGHPEYGAHPAIETTTGPLGQGIATAVGMALGERMLAARFGRSLVDHRTWVIASDGDLMEGISHEAASLAGHLRLDKLTVLYDDNQISIDGATSLANSDDALKRFAAYGWAVKRIDGHDPAQIGAALSFAVRSKKPTLIACRTIIGFGAPHKAGTAAVHGAPLGPDEAAAAKALLGWTAPPFTIPEDIAASWAAAGGRGAPARRAWLKRATRHPLRGEFERVLAGRLPENWQERLAALKAEIVATRPKLATRQSGQKVLEALLPAIPELIGGSADLTGSNLTEVKGMSEVTPGNFAGRYLHFGIREHAMAAAMNGMALSGGLIPYGGTFFIFSDYLRPALRLSALMHQRVIYVLTHDSIGLGEDGPTHQPVEHLASLRAMPNLLVLRPADTIETAEAWELALRRSEGPSVLVLSRQGLPTWRGDSAENRSARGAYVLAEAEGTRQATLIASGSEVTIAMAARALLAAEGIATAVVSLPCWELFAQQDPAYQNAILGSAPRFGIEAACGFGWERWLGPEGVFIGMTGFGASAPAEELYRHFGITAEALAGAVRKRLDKS</sequence>
<proteinExistence type="inferred from homology"/>
<dbReference type="InterPro" id="IPR005478">
    <property type="entry name" value="Transketolase_bac-like"/>
</dbReference>
<dbReference type="Gene3D" id="3.40.50.970">
    <property type="match status" value="2"/>
</dbReference>
<evidence type="ECO:0000256" key="13">
    <source>
        <dbReference type="PIRSR" id="PIRSR605478-3"/>
    </source>
</evidence>
<comment type="catalytic activity">
    <reaction evidence="9 16">
        <text>D-sedoheptulose 7-phosphate + D-glyceraldehyde 3-phosphate = aldehydo-D-ribose 5-phosphate + D-xylulose 5-phosphate</text>
        <dbReference type="Rhea" id="RHEA:10508"/>
        <dbReference type="ChEBI" id="CHEBI:57483"/>
        <dbReference type="ChEBI" id="CHEBI:57737"/>
        <dbReference type="ChEBI" id="CHEBI:58273"/>
        <dbReference type="ChEBI" id="CHEBI:59776"/>
        <dbReference type="EC" id="2.2.1.1"/>
    </reaction>
</comment>
<gene>
    <name evidence="18" type="primary">tkt</name>
    <name evidence="18" type="ORF">ENY07_10385</name>
</gene>
<feature type="binding site" evidence="12">
    <location>
        <position position="50"/>
    </location>
    <ligand>
        <name>substrate</name>
    </ligand>
</feature>
<feature type="binding site" evidence="13">
    <location>
        <position position="90"/>
    </location>
    <ligand>
        <name>thiamine diphosphate</name>
        <dbReference type="ChEBI" id="CHEBI:58937"/>
    </ligand>
</feature>
<feature type="binding site" evidence="13">
    <location>
        <position position="454"/>
    </location>
    <ligand>
        <name>thiamine diphosphate</name>
        <dbReference type="ChEBI" id="CHEBI:58937"/>
    </ligand>
</feature>
<evidence type="ECO:0000256" key="1">
    <source>
        <dbReference type="ARBA" id="ARBA00007131"/>
    </source>
</evidence>
<dbReference type="PROSITE" id="PS00801">
    <property type="entry name" value="TRANSKETOLASE_1"/>
    <property type="match status" value="1"/>
</dbReference>
<dbReference type="GO" id="GO:0006098">
    <property type="term" value="P:pentose-phosphate shunt"/>
    <property type="evidence" value="ECO:0007669"/>
    <property type="project" value="TreeGrafter"/>
</dbReference>
<dbReference type="InterPro" id="IPR009014">
    <property type="entry name" value="Transketo_C/PFOR_II"/>
</dbReference>
<evidence type="ECO:0000256" key="15">
    <source>
        <dbReference type="PIRSR" id="PIRSR605478-5"/>
    </source>
</evidence>
<dbReference type="Pfam" id="PF02779">
    <property type="entry name" value="Transket_pyr"/>
    <property type="match status" value="1"/>
</dbReference>
<evidence type="ECO:0000313" key="18">
    <source>
        <dbReference type="EMBL" id="HGC43610.1"/>
    </source>
</evidence>
<feature type="binding site" evidence="13">
    <location>
        <position position="207"/>
    </location>
    <ligand>
        <name>thiamine diphosphate</name>
        <dbReference type="ChEBI" id="CHEBI:58937"/>
    </ligand>
</feature>
<feature type="binding site" evidence="14">
    <location>
        <position position="177"/>
    </location>
    <ligand>
        <name>Mg(2+)</name>
        <dbReference type="ChEBI" id="CHEBI:18420"/>
    </ligand>
</feature>
<comment type="similarity">
    <text evidence="1 16">Belongs to the transketolase family.</text>
</comment>
<keyword evidence="8 13" id="KW-0786">Thiamine pyrophosphate</keyword>
<dbReference type="SUPFAM" id="SSF52922">
    <property type="entry name" value="TK C-terminal domain-like"/>
    <property type="match status" value="1"/>
</dbReference>
<keyword evidence="6 16" id="KW-0106">Calcium</keyword>
<feature type="binding site" evidence="12">
    <location>
        <position position="401"/>
    </location>
    <ligand>
        <name>substrate</name>
    </ligand>
</feature>
<evidence type="ECO:0000256" key="5">
    <source>
        <dbReference type="ARBA" id="ARBA00022723"/>
    </source>
</evidence>
<dbReference type="InterPro" id="IPR005475">
    <property type="entry name" value="Transketolase-like_Pyr-bd"/>
</dbReference>
<reference evidence="18" key="1">
    <citation type="journal article" date="2020" name="mSystems">
        <title>Genome- and Community-Level Interaction Insights into Carbon Utilization and Element Cycling Functions of Hydrothermarchaeota in Hydrothermal Sediment.</title>
        <authorList>
            <person name="Zhou Z."/>
            <person name="Liu Y."/>
            <person name="Xu W."/>
            <person name="Pan J."/>
            <person name="Luo Z.H."/>
            <person name="Li M."/>
        </authorList>
    </citation>
    <scope>NUCLEOTIDE SEQUENCE</scope>
    <source>
        <strain evidence="18">SpSt-997</strain>
    </source>
</reference>
<keyword evidence="7 14" id="KW-0460">Magnesium</keyword>
<dbReference type="SMART" id="SM00861">
    <property type="entry name" value="Transket_pyr"/>
    <property type="match status" value="1"/>
</dbReference>
<dbReference type="CDD" id="cd07033">
    <property type="entry name" value="TPP_PYR_DXS_TK_like"/>
    <property type="match status" value="1"/>
</dbReference>
<feature type="binding site" evidence="14">
    <location>
        <position position="207"/>
    </location>
    <ligand>
        <name>Mg(2+)</name>
        <dbReference type="ChEBI" id="CHEBI:18420"/>
    </ligand>
</feature>
<evidence type="ECO:0000256" key="16">
    <source>
        <dbReference type="RuleBase" id="RU004996"/>
    </source>
</evidence>
<protein>
    <recommendedName>
        <fullName evidence="3 10">Transketolase</fullName>
        <ecNumber evidence="3 10">2.2.1.1</ecNumber>
    </recommendedName>
</protein>
<feature type="site" description="Important for catalytic activity" evidence="15">
    <location>
        <position position="50"/>
    </location>
</feature>
<dbReference type="CDD" id="cd02012">
    <property type="entry name" value="TPP_TK"/>
    <property type="match status" value="1"/>
</dbReference>
<feature type="domain" description="Transketolase-like pyrimidine-binding" evidence="17">
    <location>
        <begin position="371"/>
        <end position="542"/>
    </location>
</feature>
<feature type="binding site" evidence="12">
    <location>
        <position position="478"/>
    </location>
    <ligand>
        <name>substrate</name>
    </ligand>
</feature>
<dbReference type="PANTHER" id="PTHR43522:SF2">
    <property type="entry name" value="TRANSKETOLASE 1-RELATED"/>
    <property type="match status" value="1"/>
</dbReference>
<evidence type="ECO:0000256" key="8">
    <source>
        <dbReference type="ARBA" id="ARBA00023052"/>
    </source>
</evidence>
<accession>A0A8J4HB40</accession>
<dbReference type="GO" id="GO:0005829">
    <property type="term" value="C:cytosol"/>
    <property type="evidence" value="ECO:0007669"/>
    <property type="project" value="TreeGrafter"/>
</dbReference>
<dbReference type="PROSITE" id="PS00802">
    <property type="entry name" value="TRANSKETOLASE_2"/>
    <property type="match status" value="1"/>
</dbReference>
<evidence type="ECO:0000256" key="11">
    <source>
        <dbReference type="PIRSR" id="PIRSR605478-1"/>
    </source>
</evidence>
<feature type="binding site" evidence="12">
    <location>
        <position position="490"/>
    </location>
    <ligand>
        <name>substrate</name>
    </ligand>
</feature>
<evidence type="ECO:0000256" key="7">
    <source>
        <dbReference type="ARBA" id="ARBA00022842"/>
    </source>
</evidence>
<organism evidence="18">
    <name type="scientific">Acidicaldus sp</name>
    <dbReference type="NCBI Taxonomy" id="1872105"/>
    <lineage>
        <taxon>Bacteria</taxon>
        <taxon>Pseudomonadati</taxon>
        <taxon>Pseudomonadota</taxon>
        <taxon>Alphaproteobacteria</taxon>
        <taxon>Acetobacterales</taxon>
        <taxon>Acetobacteraceae</taxon>
        <taxon>Acidicaldus</taxon>
    </lineage>
</organism>
<evidence type="ECO:0000256" key="10">
    <source>
        <dbReference type="NCBIfam" id="TIGR00232"/>
    </source>
</evidence>
<dbReference type="SUPFAM" id="SSF52518">
    <property type="entry name" value="Thiamin diphosphate-binding fold (THDP-binding)"/>
    <property type="match status" value="2"/>
</dbReference>
<feature type="binding site" evidence="14">
    <location>
        <position position="209"/>
    </location>
    <ligand>
        <name>Mg(2+)</name>
        <dbReference type="ChEBI" id="CHEBI:18420"/>
    </ligand>
</feature>
<feature type="binding site" evidence="12">
    <location>
        <position position="374"/>
    </location>
    <ligand>
        <name>substrate</name>
    </ligand>
</feature>
<name>A0A8J4HB40_9PROT</name>
<dbReference type="EMBL" id="DTQM01000199">
    <property type="protein sequence ID" value="HGC43610.1"/>
    <property type="molecule type" value="Genomic_DNA"/>
</dbReference>
<dbReference type="NCBIfam" id="TIGR00232">
    <property type="entry name" value="tktlase_bact"/>
    <property type="match status" value="1"/>
</dbReference>
<comment type="function">
    <text evidence="16">Catalyzes the transfer of a two-carbon ketol group from a ketose donor to an aldose acceptor, via a covalent intermediate with the cofactor thiamine pyrophosphate.</text>
</comment>
<dbReference type="InterPro" id="IPR029061">
    <property type="entry name" value="THDP-binding"/>
</dbReference>
<evidence type="ECO:0000256" key="2">
    <source>
        <dbReference type="ARBA" id="ARBA00011738"/>
    </source>
</evidence>
<evidence type="ECO:0000256" key="6">
    <source>
        <dbReference type="ARBA" id="ARBA00022837"/>
    </source>
</evidence>
<dbReference type="EC" id="2.2.1.1" evidence="3 10"/>
<keyword evidence="4 16" id="KW-0808">Transferase</keyword>
<dbReference type="GO" id="GO:0004802">
    <property type="term" value="F:transketolase activity"/>
    <property type="evidence" value="ECO:0007669"/>
    <property type="project" value="UniProtKB-UniRule"/>
</dbReference>
<dbReference type="InterPro" id="IPR055152">
    <property type="entry name" value="Transketolase-like_C_2"/>
</dbReference>
<evidence type="ECO:0000256" key="12">
    <source>
        <dbReference type="PIRSR" id="PIRSR605478-2"/>
    </source>
</evidence>
<dbReference type="InterPro" id="IPR049557">
    <property type="entry name" value="Transketolase_CS"/>
</dbReference>
<evidence type="ECO:0000256" key="14">
    <source>
        <dbReference type="PIRSR" id="PIRSR605478-4"/>
    </source>
</evidence>
<comment type="cofactor">
    <cofactor evidence="16">
        <name>Mg(2+)</name>
        <dbReference type="ChEBI" id="CHEBI:18420"/>
    </cofactor>
    <cofactor evidence="16">
        <name>Ca(2+)</name>
        <dbReference type="ChEBI" id="CHEBI:29108"/>
    </cofactor>
    <cofactor evidence="16">
        <name>Mn(2+)</name>
        <dbReference type="ChEBI" id="CHEBI:29035"/>
    </cofactor>
    <cofactor evidence="16">
        <name>Co(2+)</name>
        <dbReference type="ChEBI" id="CHEBI:48828"/>
    </cofactor>
    <text evidence="16">Binds 1 Mg(2+) ion per subunit. Can also utilize other divalent metal cations, such as Ca(2+), Mn(2+) and Co(2+).</text>
</comment>
<dbReference type="PANTHER" id="PTHR43522">
    <property type="entry name" value="TRANSKETOLASE"/>
    <property type="match status" value="1"/>
</dbReference>
<feature type="binding site" evidence="12">
    <location>
        <position position="537"/>
    </location>
    <ligand>
        <name>substrate</name>
    </ligand>
</feature>
<dbReference type="InterPro" id="IPR033247">
    <property type="entry name" value="Transketolase_fam"/>
</dbReference>
<dbReference type="Gene3D" id="3.40.50.920">
    <property type="match status" value="1"/>
</dbReference>
<feature type="binding site" evidence="12">
    <location>
        <position position="281"/>
    </location>
    <ligand>
        <name>substrate</name>
    </ligand>
</feature>
<evidence type="ECO:0000259" key="17">
    <source>
        <dbReference type="SMART" id="SM00861"/>
    </source>
</evidence>
<feature type="binding site" evidence="12">
    <location>
        <position position="486"/>
    </location>
    <ligand>
        <name>substrate</name>
    </ligand>
</feature>
<keyword evidence="5 14" id="KW-0479">Metal-binding</keyword>
<comment type="subunit">
    <text evidence="2 16">Homodimer.</text>
</comment>
<comment type="cofactor">
    <cofactor evidence="13">
        <name>thiamine diphosphate</name>
        <dbReference type="ChEBI" id="CHEBI:58937"/>
    </cofactor>
    <text evidence="13">Binds 1 thiamine pyrophosphate per subunit. During the reaction, the substrate forms a covalent intermediate with the cofactor.</text>
</comment>
<dbReference type="InterPro" id="IPR020826">
    <property type="entry name" value="Transketolase_BS"/>
</dbReference>
<comment type="caution">
    <text evidence="18">The sequence shown here is derived from an EMBL/GenBank/DDBJ whole genome shotgun (WGS) entry which is preliminary data.</text>
</comment>
<evidence type="ECO:0000256" key="4">
    <source>
        <dbReference type="ARBA" id="ARBA00022679"/>
    </source>
</evidence>
<dbReference type="AlphaFoldDB" id="A0A8J4HB40"/>
<dbReference type="FunFam" id="3.40.50.970:FF:000004">
    <property type="entry name" value="Transketolase"/>
    <property type="match status" value="1"/>
</dbReference>
<feature type="binding site" evidence="13">
    <location>
        <position position="178"/>
    </location>
    <ligand>
        <name>thiamine diphosphate</name>
        <dbReference type="ChEBI" id="CHEBI:58937"/>
    </ligand>
</feature>
<feature type="active site" description="Proton donor" evidence="11">
    <location>
        <position position="428"/>
    </location>
</feature>
<feature type="site" description="Important for catalytic activity" evidence="15">
    <location>
        <position position="281"/>
    </location>
</feature>